<feature type="region of interest" description="Disordered" evidence="12">
    <location>
        <begin position="1"/>
        <end position="22"/>
    </location>
</feature>
<dbReference type="InterPro" id="IPR013986">
    <property type="entry name" value="DExx_box_DNA_helicase_dom_sf"/>
</dbReference>
<dbReference type="EC" id="5.6.2.4" evidence="9"/>
<evidence type="ECO:0000256" key="6">
    <source>
        <dbReference type="ARBA" id="ARBA00023125"/>
    </source>
</evidence>
<evidence type="ECO:0000256" key="3">
    <source>
        <dbReference type="ARBA" id="ARBA00022801"/>
    </source>
</evidence>
<dbReference type="GO" id="GO:0004386">
    <property type="term" value="F:helicase activity"/>
    <property type="evidence" value="ECO:0007669"/>
    <property type="project" value="UniProtKB-KW"/>
</dbReference>
<organism evidence="15 16">
    <name type="scientific">Ruminococcus hominis</name>
    <dbReference type="NCBI Taxonomy" id="2763065"/>
    <lineage>
        <taxon>Bacteria</taxon>
        <taxon>Bacillati</taxon>
        <taxon>Bacillota</taxon>
        <taxon>Clostridia</taxon>
        <taxon>Eubacteriales</taxon>
        <taxon>Oscillospiraceae</taxon>
        <taxon>Ruminococcus</taxon>
    </lineage>
</organism>
<reference evidence="15 16" key="1">
    <citation type="submission" date="2020-08" db="EMBL/GenBank/DDBJ databases">
        <title>Genome public.</title>
        <authorList>
            <person name="Liu C."/>
            <person name="Sun Q."/>
        </authorList>
    </citation>
    <scope>NUCLEOTIDE SEQUENCE [LARGE SCALE GENOMIC DNA]</scope>
    <source>
        <strain evidence="15 16">NSJ-13</strain>
    </source>
</reference>
<name>A0ABR7G8M2_9FIRM</name>
<feature type="binding site" evidence="11">
    <location>
        <begin position="38"/>
        <end position="45"/>
    </location>
    <ligand>
        <name>ATP</name>
        <dbReference type="ChEBI" id="CHEBI:30616"/>
    </ligand>
</feature>
<dbReference type="CDD" id="cd17932">
    <property type="entry name" value="DEXQc_UvrD"/>
    <property type="match status" value="1"/>
</dbReference>
<dbReference type="InterPro" id="IPR014017">
    <property type="entry name" value="DNA_helicase_UvrD-like_C"/>
</dbReference>
<protein>
    <recommendedName>
        <fullName evidence="9">DNA 3'-5' helicase</fullName>
        <ecNumber evidence="9">5.6.2.4</ecNumber>
    </recommendedName>
</protein>
<sequence length="628" mass="73612">MPVSYNGATGTQKARRTSLSQAQKSAVLHGKGPCLVLAGPGSGKTMTIVNRIKYLIEELHVRPEEILVITFTKYAATEMKLRLQSSMEGKKLPVTMGTFHGIYYGILKWAYRFGPENILSEEEKYKLVRQIVNHQDELEIMDEEDFLKDVITEIGVVKNNRNQIDTYESKRCRPDIFRNIYQEYERERKQLRKIDFDDMLVLCYQLFTSRPDLLKLWQEKFQYILIDEFQDINQVQYDVIKMLAAPQNNLFAVGDDDQSIYGFRGADAKLMFQFQKDYPEAKQILLDINYRSTANIVKNALKVIEHNEVRFDKAIKTKKKAGKSLHVQEVRDSEEESRYIAEEIASRIAEGVLAEQIAVLYRVHTDARALVEKLIDSKIPFQMKEHMPNLYQHFIAKDIQAYFRIALGKLTRADFLQIMNRPKRYISRDSVSGKEKSLYDDVRKFYKDKAWMIDRIDQMEWDIKMLGKMAPYAAIQYLRKRIGYDEFLREYATQHQMQKSDLFDVLSEIEEAAKPYETLQEWFTHIEEYSIALKMKEQKSGENRRGIHLMTMHASKGLEFDTVYLIHTNEGCIPYKRALEENGLEEERRLFYVAMTRAKEVLKISYVKNKNGKEISPSRFVEELFEGV</sequence>
<dbReference type="SUPFAM" id="SSF52540">
    <property type="entry name" value="P-loop containing nucleoside triphosphate hydrolases"/>
    <property type="match status" value="1"/>
</dbReference>
<evidence type="ECO:0000313" key="15">
    <source>
        <dbReference type="EMBL" id="MBC5683786.1"/>
    </source>
</evidence>
<dbReference type="Gene3D" id="3.40.50.300">
    <property type="entry name" value="P-loop containing nucleotide triphosphate hydrolases"/>
    <property type="match status" value="2"/>
</dbReference>
<dbReference type="EMBL" id="JACOPE010000001">
    <property type="protein sequence ID" value="MBC5683786.1"/>
    <property type="molecule type" value="Genomic_DNA"/>
</dbReference>
<dbReference type="PROSITE" id="PS51198">
    <property type="entry name" value="UVRD_HELICASE_ATP_BIND"/>
    <property type="match status" value="1"/>
</dbReference>
<comment type="similarity">
    <text evidence="1">Belongs to the helicase family. UvrD subfamily.</text>
</comment>
<evidence type="ECO:0000256" key="8">
    <source>
        <dbReference type="ARBA" id="ARBA00034617"/>
    </source>
</evidence>
<dbReference type="InterPro" id="IPR014016">
    <property type="entry name" value="UvrD-like_ATP-bd"/>
</dbReference>
<dbReference type="Pfam" id="PF13361">
    <property type="entry name" value="UvrD_C"/>
    <property type="match status" value="1"/>
</dbReference>
<evidence type="ECO:0000256" key="2">
    <source>
        <dbReference type="ARBA" id="ARBA00022741"/>
    </source>
</evidence>
<evidence type="ECO:0000256" key="5">
    <source>
        <dbReference type="ARBA" id="ARBA00022840"/>
    </source>
</evidence>
<comment type="caution">
    <text evidence="15">The sequence shown here is derived from an EMBL/GenBank/DDBJ whole genome shotgun (WGS) entry which is preliminary data.</text>
</comment>
<dbReference type="Gene3D" id="1.10.10.160">
    <property type="match status" value="1"/>
</dbReference>
<dbReference type="PANTHER" id="PTHR11070">
    <property type="entry name" value="UVRD / RECB / PCRA DNA HELICASE FAMILY MEMBER"/>
    <property type="match status" value="1"/>
</dbReference>
<evidence type="ECO:0000259" key="14">
    <source>
        <dbReference type="PROSITE" id="PS51217"/>
    </source>
</evidence>
<keyword evidence="6" id="KW-0238">DNA-binding</keyword>
<keyword evidence="7" id="KW-0413">Isomerase</keyword>
<keyword evidence="4 11" id="KW-0347">Helicase</keyword>
<evidence type="ECO:0000256" key="7">
    <source>
        <dbReference type="ARBA" id="ARBA00023235"/>
    </source>
</evidence>
<dbReference type="PANTHER" id="PTHR11070:SF2">
    <property type="entry name" value="ATP-DEPENDENT DNA HELICASE SRS2"/>
    <property type="match status" value="1"/>
</dbReference>
<dbReference type="Pfam" id="PF00580">
    <property type="entry name" value="UvrD-helicase"/>
    <property type="match status" value="1"/>
</dbReference>
<evidence type="ECO:0000256" key="1">
    <source>
        <dbReference type="ARBA" id="ARBA00009922"/>
    </source>
</evidence>
<dbReference type="InterPro" id="IPR027417">
    <property type="entry name" value="P-loop_NTPase"/>
</dbReference>
<feature type="domain" description="UvrD-like helicase C-terminal" evidence="14">
    <location>
        <begin position="294"/>
        <end position="557"/>
    </location>
</feature>
<keyword evidence="3 11" id="KW-0378">Hydrolase</keyword>
<keyword evidence="5 11" id="KW-0067">ATP-binding</keyword>
<dbReference type="Proteomes" id="UP000631576">
    <property type="component" value="Unassembled WGS sequence"/>
</dbReference>
<keyword evidence="16" id="KW-1185">Reference proteome</keyword>
<dbReference type="PROSITE" id="PS51217">
    <property type="entry name" value="UVRD_HELICASE_CTER"/>
    <property type="match status" value="1"/>
</dbReference>
<comment type="catalytic activity">
    <reaction evidence="8">
        <text>Couples ATP hydrolysis with the unwinding of duplex DNA by translocating in the 3'-5' direction.</text>
        <dbReference type="EC" id="5.6.2.4"/>
    </reaction>
</comment>
<evidence type="ECO:0000259" key="13">
    <source>
        <dbReference type="PROSITE" id="PS51198"/>
    </source>
</evidence>
<accession>A0ABR7G8M2</accession>
<dbReference type="InterPro" id="IPR000212">
    <property type="entry name" value="DNA_helicase_UvrD/REP"/>
</dbReference>
<proteinExistence type="inferred from homology"/>
<gene>
    <name evidence="15" type="ORF">H8S40_09440</name>
</gene>
<keyword evidence="2 11" id="KW-0547">Nucleotide-binding</keyword>
<feature type="domain" description="UvrD-like helicase ATP-binding" evidence="13">
    <location>
        <begin position="17"/>
        <end position="293"/>
    </location>
</feature>
<dbReference type="Gene3D" id="1.10.486.10">
    <property type="entry name" value="PCRA, domain 4"/>
    <property type="match status" value="1"/>
</dbReference>
<evidence type="ECO:0000313" key="16">
    <source>
        <dbReference type="Proteomes" id="UP000631576"/>
    </source>
</evidence>
<comment type="catalytic activity">
    <reaction evidence="10">
        <text>ATP + H2O = ADP + phosphate + H(+)</text>
        <dbReference type="Rhea" id="RHEA:13065"/>
        <dbReference type="ChEBI" id="CHEBI:15377"/>
        <dbReference type="ChEBI" id="CHEBI:15378"/>
        <dbReference type="ChEBI" id="CHEBI:30616"/>
        <dbReference type="ChEBI" id="CHEBI:43474"/>
        <dbReference type="ChEBI" id="CHEBI:456216"/>
        <dbReference type="EC" id="5.6.2.4"/>
    </reaction>
</comment>
<evidence type="ECO:0000256" key="4">
    <source>
        <dbReference type="ARBA" id="ARBA00022806"/>
    </source>
</evidence>
<evidence type="ECO:0000256" key="10">
    <source>
        <dbReference type="ARBA" id="ARBA00048988"/>
    </source>
</evidence>
<evidence type="ECO:0000256" key="9">
    <source>
        <dbReference type="ARBA" id="ARBA00034808"/>
    </source>
</evidence>
<evidence type="ECO:0000256" key="12">
    <source>
        <dbReference type="SAM" id="MobiDB-lite"/>
    </source>
</evidence>
<evidence type="ECO:0000256" key="11">
    <source>
        <dbReference type="PROSITE-ProRule" id="PRU00560"/>
    </source>
</evidence>